<feature type="domain" description="F420-non-reducing hydrogenase iron-sulfur subunit D" evidence="5">
    <location>
        <begin position="9"/>
        <end position="131"/>
    </location>
</feature>
<keyword evidence="3" id="KW-0408">Iron</keyword>
<keyword evidence="7" id="KW-1185">Reference proteome</keyword>
<dbReference type="GO" id="GO:0051536">
    <property type="term" value="F:iron-sulfur cluster binding"/>
    <property type="evidence" value="ECO:0007669"/>
    <property type="project" value="UniProtKB-KW"/>
</dbReference>
<dbReference type="EMBL" id="CP000478">
    <property type="protein sequence ID" value="ABK17836.1"/>
    <property type="molecule type" value="Genomic_DNA"/>
</dbReference>
<sequence length="153" mass="16635">MQNGFEPIVVCFCCHWCSYAAADLAGSMRLQYPANVRIVKVPCTGRVDVVHLLRTLERGADGVFVSGCLPGDCHYISGNNRVIRRVAHVKGLLASIGIEPERVELYFNSAAMAPQFAQCCRDFTERIRELGPCLRAAKPEIRSAPGVPAGTSA</sequence>
<dbReference type="OrthoDB" id="5513569at2"/>
<dbReference type="InterPro" id="IPR003813">
    <property type="entry name" value="MvhD/FlpD"/>
</dbReference>
<evidence type="ECO:0000259" key="5">
    <source>
        <dbReference type="Pfam" id="PF02662"/>
    </source>
</evidence>
<proteinExistence type="predicted"/>
<dbReference type="HOGENOM" id="CLU_095272_2_0_7"/>
<dbReference type="AlphaFoldDB" id="A0LK84"/>
<evidence type="ECO:0000313" key="6">
    <source>
        <dbReference type="EMBL" id="ABK17836.1"/>
    </source>
</evidence>
<evidence type="ECO:0000256" key="1">
    <source>
        <dbReference type="ARBA" id="ARBA00022723"/>
    </source>
</evidence>
<dbReference type="STRING" id="335543.Sfum_2154"/>
<keyword evidence="4" id="KW-0411">Iron-sulfur</keyword>
<evidence type="ECO:0000313" key="7">
    <source>
        <dbReference type="Proteomes" id="UP000001784"/>
    </source>
</evidence>
<evidence type="ECO:0000256" key="4">
    <source>
        <dbReference type="ARBA" id="ARBA00023014"/>
    </source>
</evidence>
<reference evidence="6 7" key="1">
    <citation type="submission" date="2006-10" db="EMBL/GenBank/DDBJ databases">
        <title>Complete sequence of Syntrophobacter fumaroxidans MPOB.</title>
        <authorList>
            <consortium name="US DOE Joint Genome Institute"/>
            <person name="Copeland A."/>
            <person name="Lucas S."/>
            <person name="Lapidus A."/>
            <person name="Barry K."/>
            <person name="Detter J.C."/>
            <person name="Glavina del Rio T."/>
            <person name="Hammon N."/>
            <person name="Israni S."/>
            <person name="Pitluck S."/>
            <person name="Goltsman E.G."/>
            <person name="Martinez M."/>
            <person name="Schmutz J."/>
            <person name="Larimer F."/>
            <person name="Land M."/>
            <person name="Hauser L."/>
            <person name="Kyrpides N."/>
            <person name="Kim E."/>
            <person name="Boone D.R."/>
            <person name="Brockman F."/>
            <person name="Culley D."/>
            <person name="Ferry J."/>
            <person name="Gunsalus R."/>
            <person name="McInerney M.J."/>
            <person name="Morrison M."/>
            <person name="Plugge C."/>
            <person name="Rohlin L."/>
            <person name="Scholten J."/>
            <person name="Sieber J."/>
            <person name="Stams A.J.M."/>
            <person name="Worm P."/>
            <person name="Henstra A.M."/>
            <person name="Richardson P."/>
        </authorList>
    </citation>
    <scope>NUCLEOTIDE SEQUENCE [LARGE SCALE GENOMIC DNA]</scope>
    <source>
        <strain evidence="7">DSM 10017 / MPOB</strain>
    </source>
</reference>
<dbReference type="GO" id="GO:0046872">
    <property type="term" value="F:metal ion binding"/>
    <property type="evidence" value="ECO:0007669"/>
    <property type="project" value="UniProtKB-KW"/>
</dbReference>
<dbReference type="RefSeq" id="WP_011699005.1">
    <property type="nucleotide sequence ID" value="NC_008554.1"/>
</dbReference>
<protein>
    <submittedName>
        <fullName evidence="6">Methyl-viologen-reducing hydrogenase, delta subunit</fullName>
    </submittedName>
</protein>
<evidence type="ECO:0000256" key="3">
    <source>
        <dbReference type="ARBA" id="ARBA00023004"/>
    </source>
</evidence>
<dbReference type="eggNOG" id="COG1908">
    <property type="taxonomic scope" value="Bacteria"/>
</dbReference>
<dbReference type="Pfam" id="PF02662">
    <property type="entry name" value="FlpD"/>
    <property type="match status" value="1"/>
</dbReference>
<organism evidence="6 7">
    <name type="scientific">Syntrophobacter fumaroxidans (strain DSM 10017 / MPOB)</name>
    <dbReference type="NCBI Taxonomy" id="335543"/>
    <lineage>
        <taxon>Bacteria</taxon>
        <taxon>Pseudomonadati</taxon>
        <taxon>Thermodesulfobacteriota</taxon>
        <taxon>Syntrophobacteria</taxon>
        <taxon>Syntrophobacterales</taxon>
        <taxon>Syntrophobacteraceae</taxon>
        <taxon>Syntrophobacter</taxon>
    </lineage>
</organism>
<name>A0LK84_SYNFM</name>
<keyword evidence="2" id="KW-0560">Oxidoreductase</keyword>
<evidence type="ECO:0000256" key="2">
    <source>
        <dbReference type="ARBA" id="ARBA00023002"/>
    </source>
</evidence>
<dbReference type="KEGG" id="sfu:Sfum_2154"/>
<dbReference type="InParanoid" id="A0LK84"/>
<accession>A0LK84</accession>
<gene>
    <name evidence="6" type="ordered locus">Sfum_2154</name>
</gene>
<dbReference type="GO" id="GO:0016491">
    <property type="term" value="F:oxidoreductase activity"/>
    <property type="evidence" value="ECO:0007669"/>
    <property type="project" value="UniProtKB-KW"/>
</dbReference>
<dbReference type="Proteomes" id="UP000001784">
    <property type="component" value="Chromosome"/>
</dbReference>
<keyword evidence="1" id="KW-0479">Metal-binding</keyword>